<proteinExistence type="predicted"/>
<evidence type="ECO:0000313" key="1">
    <source>
        <dbReference type="EMBL" id="KAF5181936.1"/>
    </source>
</evidence>
<gene>
    <name evidence="1" type="ORF">FRX31_028477</name>
</gene>
<evidence type="ECO:0000313" key="2">
    <source>
        <dbReference type="Proteomes" id="UP000554482"/>
    </source>
</evidence>
<name>A0A7J6VA22_THATH</name>
<protein>
    <submittedName>
        <fullName evidence="1">Uncharacterized protein</fullName>
    </submittedName>
</protein>
<dbReference type="AlphaFoldDB" id="A0A7J6VA22"/>
<reference evidence="1 2" key="1">
    <citation type="submission" date="2020-06" db="EMBL/GenBank/DDBJ databases">
        <title>Transcriptomic and genomic resources for Thalictrum thalictroides and T. hernandezii: Facilitating candidate gene discovery in an emerging model plant lineage.</title>
        <authorList>
            <person name="Arias T."/>
            <person name="Riano-Pachon D.M."/>
            <person name="Di Stilio V.S."/>
        </authorList>
    </citation>
    <scope>NUCLEOTIDE SEQUENCE [LARGE SCALE GENOMIC DNA]</scope>
    <source>
        <strain evidence="2">cv. WT478/WT964</strain>
        <tissue evidence="1">Leaves</tissue>
    </source>
</reference>
<sequence>MICVSIFLEIDPKLICFFFFFYHPDFSNLPFSVCCSAVFHIYKGSPSSKYRDCKVYKAHSFTYNFLNCSVHAFS</sequence>
<dbReference type="Proteomes" id="UP000554482">
    <property type="component" value="Unassembled WGS sequence"/>
</dbReference>
<accession>A0A7J6VA22</accession>
<comment type="caution">
    <text evidence="1">The sequence shown here is derived from an EMBL/GenBank/DDBJ whole genome shotgun (WGS) entry which is preliminary data.</text>
</comment>
<keyword evidence="2" id="KW-1185">Reference proteome</keyword>
<dbReference type="EMBL" id="JABWDY010035534">
    <property type="protein sequence ID" value="KAF5181936.1"/>
    <property type="molecule type" value="Genomic_DNA"/>
</dbReference>
<feature type="non-terminal residue" evidence="1">
    <location>
        <position position="1"/>
    </location>
</feature>
<organism evidence="1 2">
    <name type="scientific">Thalictrum thalictroides</name>
    <name type="common">Rue-anemone</name>
    <name type="synonym">Anemone thalictroides</name>
    <dbReference type="NCBI Taxonomy" id="46969"/>
    <lineage>
        <taxon>Eukaryota</taxon>
        <taxon>Viridiplantae</taxon>
        <taxon>Streptophyta</taxon>
        <taxon>Embryophyta</taxon>
        <taxon>Tracheophyta</taxon>
        <taxon>Spermatophyta</taxon>
        <taxon>Magnoliopsida</taxon>
        <taxon>Ranunculales</taxon>
        <taxon>Ranunculaceae</taxon>
        <taxon>Thalictroideae</taxon>
        <taxon>Thalictrum</taxon>
    </lineage>
</organism>